<evidence type="ECO:0000256" key="12">
    <source>
        <dbReference type="ARBA" id="ARBA00023274"/>
    </source>
</evidence>
<keyword evidence="4 14" id="KW-0813">Transport</keyword>
<feature type="compositionally biased region" description="Basic residues" evidence="15">
    <location>
        <begin position="394"/>
        <end position="408"/>
    </location>
</feature>
<feature type="repeat" description="Solcar" evidence="13">
    <location>
        <begin position="119"/>
        <end position="204"/>
    </location>
</feature>
<dbReference type="InterPro" id="IPR018108">
    <property type="entry name" value="MCP_transmembrane"/>
</dbReference>
<evidence type="ECO:0000256" key="2">
    <source>
        <dbReference type="ARBA" id="ARBA00006375"/>
    </source>
</evidence>
<dbReference type="Gene3D" id="6.10.140.1730">
    <property type="match status" value="1"/>
</dbReference>
<dbReference type="AlphaFoldDB" id="A0A5M9JKM0"/>
<keyword evidence="8" id="KW-0689">Ribosomal protein</keyword>
<feature type="repeat" description="Solcar" evidence="13">
    <location>
        <begin position="10"/>
        <end position="108"/>
    </location>
</feature>
<feature type="region of interest" description="Disordered" evidence="15">
    <location>
        <begin position="383"/>
        <end position="428"/>
    </location>
</feature>
<dbReference type="PRINTS" id="PR00926">
    <property type="entry name" value="MITOCARRIER"/>
</dbReference>
<evidence type="ECO:0000256" key="11">
    <source>
        <dbReference type="ARBA" id="ARBA00023136"/>
    </source>
</evidence>
<dbReference type="Pfam" id="PF01779">
    <property type="entry name" value="Ribosomal_L29e"/>
    <property type="match status" value="1"/>
</dbReference>
<gene>
    <name evidence="17" type="ORF">EYC84_007535</name>
</gene>
<feature type="transmembrane region" description="Helical" evidence="16">
    <location>
        <begin position="122"/>
        <end position="145"/>
    </location>
</feature>
<dbReference type="GO" id="GO:0015217">
    <property type="term" value="F:ADP transmembrane transporter activity"/>
    <property type="evidence" value="ECO:0007669"/>
    <property type="project" value="TreeGrafter"/>
</dbReference>
<proteinExistence type="inferred from homology"/>
<evidence type="ECO:0000256" key="4">
    <source>
        <dbReference type="ARBA" id="ARBA00022448"/>
    </source>
</evidence>
<evidence type="ECO:0000256" key="1">
    <source>
        <dbReference type="ARBA" id="ARBA00004448"/>
    </source>
</evidence>
<dbReference type="GO" id="GO:0005743">
    <property type="term" value="C:mitochondrial inner membrane"/>
    <property type="evidence" value="ECO:0007669"/>
    <property type="project" value="UniProtKB-SubCell"/>
</dbReference>
<dbReference type="InterPro" id="IPR052217">
    <property type="entry name" value="Mito/Peroxisomal_Carrier"/>
</dbReference>
<keyword evidence="12" id="KW-0687">Ribonucleoprotein</keyword>
<dbReference type="PROSITE" id="PS50920">
    <property type="entry name" value="SOLCAR"/>
    <property type="match status" value="3"/>
</dbReference>
<dbReference type="SUPFAM" id="SSF103506">
    <property type="entry name" value="Mitochondrial carrier"/>
    <property type="match status" value="1"/>
</dbReference>
<reference evidence="17 18" key="1">
    <citation type="submission" date="2019-06" db="EMBL/GenBank/DDBJ databases">
        <title>Genome Sequence of the Brown Rot Fungal Pathogen Monilinia fructicola.</title>
        <authorList>
            <person name="De Miccolis Angelini R.M."/>
            <person name="Landi L."/>
            <person name="Abate D."/>
            <person name="Pollastro S."/>
            <person name="Romanazzi G."/>
            <person name="Faretra F."/>
        </authorList>
    </citation>
    <scope>NUCLEOTIDE SEQUENCE [LARGE SCALE GENOMIC DNA]</scope>
    <source>
        <strain evidence="17 18">Mfrc123</strain>
    </source>
</reference>
<evidence type="ECO:0000256" key="10">
    <source>
        <dbReference type="ARBA" id="ARBA00023128"/>
    </source>
</evidence>
<dbReference type="PANTHER" id="PTHR45939:SF1">
    <property type="entry name" value="MITOCHONDRIAL THIAMINE PYROPHOSPHATE CARRIER 1-RELATED"/>
    <property type="match status" value="1"/>
</dbReference>
<evidence type="ECO:0000256" key="16">
    <source>
        <dbReference type="SAM" id="Phobius"/>
    </source>
</evidence>
<keyword evidence="7" id="KW-0999">Mitochondrion inner membrane</keyword>
<evidence type="ECO:0000256" key="13">
    <source>
        <dbReference type="PROSITE-ProRule" id="PRU00282"/>
    </source>
</evidence>
<dbReference type="GO" id="GO:1990904">
    <property type="term" value="C:ribonucleoprotein complex"/>
    <property type="evidence" value="ECO:0007669"/>
    <property type="project" value="UniProtKB-KW"/>
</dbReference>
<dbReference type="VEuPathDB" id="FungiDB:MFRU_012g00760"/>
<dbReference type="Pfam" id="PF00153">
    <property type="entry name" value="Mito_carr"/>
    <property type="match status" value="3"/>
</dbReference>
<organism evidence="17 18">
    <name type="scientific">Monilinia fructicola</name>
    <name type="common">Brown rot fungus</name>
    <name type="synonym">Ciboria fructicola</name>
    <dbReference type="NCBI Taxonomy" id="38448"/>
    <lineage>
        <taxon>Eukaryota</taxon>
        <taxon>Fungi</taxon>
        <taxon>Dikarya</taxon>
        <taxon>Ascomycota</taxon>
        <taxon>Pezizomycotina</taxon>
        <taxon>Leotiomycetes</taxon>
        <taxon>Helotiales</taxon>
        <taxon>Sclerotiniaceae</taxon>
        <taxon>Monilinia</taxon>
    </lineage>
</organism>
<evidence type="ECO:0000256" key="14">
    <source>
        <dbReference type="RuleBase" id="RU000488"/>
    </source>
</evidence>
<evidence type="ECO:0000313" key="17">
    <source>
        <dbReference type="EMBL" id="KAA8568509.1"/>
    </source>
</evidence>
<evidence type="ECO:0000256" key="6">
    <source>
        <dbReference type="ARBA" id="ARBA00022737"/>
    </source>
</evidence>
<evidence type="ECO:0000256" key="8">
    <source>
        <dbReference type="ARBA" id="ARBA00022980"/>
    </source>
</evidence>
<keyword evidence="18" id="KW-1185">Reference proteome</keyword>
<dbReference type="Gene3D" id="1.50.40.10">
    <property type="entry name" value="Mitochondrial carrier domain"/>
    <property type="match status" value="1"/>
</dbReference>
<feature type="compositionally biased region" description="Polar residues" evidence="15">
    <location>
        <begin position="383"/>
        <end position="393"/>
    </location>
</feature>
<evidence type="ECO:0008006" key="19">
    <source>
        <dbReference type="Google" id="ProtNLM"/>
    </source>
</evidence>
<comment type="caution">
    <text evidence="17">The sequence shown here is derived from an EMBL/GenBank/DDBJ whole genome shotgun (WGS) entry which is preliminary data.</text>
</comment>
<dbReference type="PANTHER" id="PTHR45939">
    <property type="entry name" value="PEROXISOMAL MEMBRANE PROTEIN PMP34-RELATED"/>
    <property type="match status" value="1"/>
</dbReference>
<evidence type="ECO:0000256" key="5">
    <source>
        <dbReference type="ARBA" id="ARBA00022692"/>
    </source>
</evidence>
<name>A0A5M9JKM0_MONFR</name>
<evidence type="ECO:0000313" key="18">
    <source>
        <dbReference type="Proteomes" id="UP000322873"/>
    </source>
</evidence>
<dbReference type="GO" id="GO:0006412">
    <property type="term" value="P:translation"/>
    <property type="evidence" value="ECO:0007669"/>
    <property type="project" value="InterPro"/>
</dbReference>
<keyword evidence="9 16" id="KW-1133">Transmembrane helix</keyword>
<comment type="similarity">
    <text evidence="2 14">Belongs to the mitochondrial carrier (TC 2.A.29) family.</text>
</comment>
<keyword evidence="10" id="KW-0496">Mitochondrion</keyword>
<dbReference type="InterPro" id="IPR023395">
    <property type="entry name" value="MCP_dom_sf"/>
</dbReference>
<keyword evidence="6" id="KW-0677">Repeat</keyword>
<keyword evidence="11 13" id="KW-0472">Membrane</keyword>
<feature type="transmembrane region" description="Helical" evidence="16">
    <location>
        <begin position="12"/>
        <end position="33"/>
    </location>
</feature>
<comment type="similarity">
    <text evidence="3">Belongs to the eukaryotic ribosomal protein eL29 family.</text>
</comment>
<feature type="repeat" description="Solcar" evidence="13">
    <location>
        <begin position="212"/>
        <end position="302"/>
    </location>
</feature>
<dbReference type="InterPro" id="IPR002067">
    <property type="entry name" value="MCP"/>
</dbReference>
<dbReference type="EMBL" id="VICG01000009">
    <property type="protein sequence ID" value="KAA8568509.1"/>
    <property type="molecule type" value="Genomic_DNA"/>
</dbReference>
<protein>
    <recommendedName>
        <fullName evidence="19">60S ribosomal protein L29</fullName>
    </recommendedName>
</protein>
<dbReference type="InterPro" id="IPR002673">
    <property type="entry name" value="Ribosomal_eL29"/>
</dbReference>
<comment type="subcellular location">
    <subcellularLocation>
        <location evidence="1">Mitochondrion inner membrane</location>
        <topology evidence="1">Multi-pass membrane protein</topology>
    </subcellularLocation>
</comment>
<evidence type="ECO:0000256" key="3">
    <source>
        <dbReference type="ARBA" id="ARBA00010247"/>
    </source>
</evidence>
<keyword evidence="5 13" id="KW-0812">Transmembrane</keyword>
<dbReference type="GO" id="GO:0003735">
    <property type="term" value="F:structural constituent of ribosome"/>
    <property type="evidence" value="ECO:0007669"/>
    <property type="project" value="InterPro"/>
</dbReference>
<accession>A0A5M9JKM0</accession>
<sequence length="447" mass="48716">MAGQSKEAIIPPWGLAVAGATGAVIANAMVYPLDIVKTRLQVQVKRKPTDVVPAGVDAVHYTSTWDAISKIVADDGVAGLYAGINGALIGVASTNFAYFYWYSVVRTLYLSSQKVPTPPSTAIELSLGAVAGAVAQVFTIPVAVVTTRQQTQGKGERKGMIDTARDVINSEDGWSGLWRGLKASLVLVVNPAITYGAYQRLREVVFPGKTNLKPWEAFVLGAMSKSLATIVTQPLIVAKVGLQSRPPPSREGKPFKSFIEVMQFIIQNEGALGLFKGIGPQITKGLIVQGLLMMTKERMELLFILLFRYLRKIRSEQLQKAADLAASKAKQVLPVIAKGMVKGLIGASFRALIDQFAISSLLYEIDNSTPKIQTKRLLINNSRNGEYNSSQHNQSKKAHRNGIKKPKTSRYPSLKGTDPKFRRNHRHALHGTAKALKELKEGKRESA</sequence>
<evidence type="ECO:0000256" key="7">
    <source>
        <dbReference type="ARBA" id="ARBA00022792"/>
    </source>
</evidence>
<feature type="transmembrane region" description="Helical" evidence="16">
    <location>
        <begin position="78"/>
        <end position="102"/>
    </location>
</feature>
<dbReference type="Proteomes" id="UP000322873">
    <property type="component" value="Unassembled WGS sequence"/>
</dbReference>
<evidence type="ECO:0000256" key="9">
    <source>
        <dbReference type="ARBA" id="ARBA00022989"/>
    </source>
</evidence>
<dbReference type="GO" id="GO:0005840">
    <property type="term" value="C:ribosome"/>
    <property type="evidence" value="ECO:0007669"/>
    <property type="project" value="UniProtKB-KW"/>
</dbReference>
<evidence type="ECO:0000256" key="15">
    <source>
        <dbReference type="SAM" id="MobiDB-lite"/>
    </source>
</evidence>